<reference evidence="7" key="1">
    <citation type="submission" date="2022-06" db="EMBL/GenBank/DDBJ databases">
        <title>Isolation of gut microbiota from human fecal samples.</title>
        <authorList>
            <person name="Pamer E.G."/>
            <person name="Barat B."/>
            <person name="Waligurski E."/>
            <person name="Medina S."/>
            <person name="Paddock L."/>
            <person name="Mostad J."/>
        </authorList>
    </citation>
    <scope>NUCLEOTIDE SEQUENCE</scope>
    <source>
        <strain evidence="7">DFI.7.96</strain>
    </source>
</reference>
<evidence type="ECO:0000313" key="7">
    <source>
        <dbReference type="EMBL" id="MCQ4951046.1"/>
    </source>
</evidence>
<accession>A0AAW5KI75</accession>
<dbReference type="InterPro" id="IPR011006">
    <property type="entry name" value="CheY-like_superfamily"/>
</dbReference>
<dbReference type="InterPro" id="IPR046947">
    <property type="entry name" value="LytR-like"/>
</dbReference>
<dbReference type="AlphaFoldDB" id="A0AAW5KI75"/>
<evidence type="ECO:0000256" key="4">
    <source>
        <dbReference type="ARBA" id="ARBA00024867"/>
    </source>
</evidence>
<gene>
    <name evidence="7" type="ORF">NE646_15630</name>
</gene>
<feature type="modified residue" description="4-aspartylphosphate" evidence="5">
    <location>
        <position position="46"/>
    </location>
</feature>
<feature type="non-terminal residue" evidence="7">
    <location>
        <position position="1"/>
    </location>
</feature>
<dbReference type="Gene3D" id="3.40.50.2300">
    <property type="match status" value="1"/>
</dbReference>
<evidence type="ECO:0000259" key="6">
    <source>
        <dbReference type="PROSITE" id="PS50110"/>
    </source>
</evidence>
<dbReference type="Proteomes" id="UP001205063">
    <property type="component" value="Unassembled WGS sequence"/>
</dbReference>
<dbReference type="EMBL" id="JANGAB010000599">
    <property type="protein sequence ID" value="MCQ4951046.1"/>
    <property type="molecule type" value="Genomic_DNA"/>
</dbReference>
<feature type="domain" description="Response regulatory" evidence="6">
    <location>
        <begin position="1"/>
        <end position="94"/>
    </location>
</feature>
<dbReference type="PROSITE" id="PS50110">
    <property type="entry name" value="RESPONSE_REGULATORY"/>
    <property type="match status" value="1"/>
</dbReference>
<evidence type="ECO:0000256" key="2">
    <source>
        <dbReference type="ARBA" id="ARBA00022490"/>
    </source>
</evidence>
<organism evidence="7 8">
    <name type="scientific">Bittarella massiliensis</name>
    <name type="common">ex Durand et al. 2017</name>
    <dbReference type="NCBI Taxonomy" id="1720313"/>
    <lineage>
        <taxon>Bacteria</taxon>
        <taxon>Bacillati</taxon>
        <taxon>Bacillota</taxon>
        <taxon>Clostridia</taxon>
        <taxon>Eubacteriales</taxon>
        <taxon>Oscillospiraceae</taxon>
        <taxon>Bittarella (ex Durand et al. 2017)</taxon>
    </lineage>
</organism>
<evidence type="ECO:0000256" key="3">
    <source>
        <dbReference type="ARBA" id="ARBA00023012"/>
    </source>
</evidence>
<keyword evidence="3" id="KW-0902">Two-component regulatory system</keyword>
<dbReference type="RefSeq" id="WP_256137081.1">
    <property type="nucleotide sequence ID" value="NZ_JANGAB010000599.1"/>
</dbReference>
<sequence>RLYEDAVRKYLLFHDYSMEIICAVDNADDILTAVRKEHGKGIYFLDIDLGTGKEGIELGKEIRELDPDGYIIFISSHSELSLTILEYQITATDF</sequence>
<keyword evidence="2" id="KW-0963">Cytoplasm</keyword>
<dbReference type="PANTHER" id="PTHR37299:SF3">
    <property type="entry name" value="STAGE 0 SPORULATION PROTEIN A HOMOLOG"/>
    <property type="match status" value="1"/>
</dbReference>
<dbReference type="PANTHER" id="PTHR37299">
    <property type="entry name" value="TRANSCRIPTIONAL REGULATOR-RELATED"/>
    <property type="match status" value="1"/>
</dbReference>
<comment type="caution">
    <text evidence="7">The sequence shown here is derived from an EMBL/GenBank/DDBJ whole genome shotgun (WGS) entry which is preliminary data.</text>
</comment>
<dbReference type="SUPFAM" id="SSF52172">
    <property type="entry name" value="CheY-like"/>
    <property type="match status" value="1"/>
</dbReference>
<protein>
    <recommendedName>
        <fullName evidence="1">Stage 0 sporulation protein A homolog</fullName>
    </recommendedName>
</protein>
<evidence type="ECO:0000256" key="5">
    <source>
        <dbReference type="PROSITE-ProRule" id="PRU00169"/>
    </source>
</evidence>
<evidence type="ECO:0000256" key="1">
    <source>
        <dbReference type="ARBA" id="ARBA00018672"/>
    </source>
</evidence>
<dbReference type="GO" id="GO:0000156">
    <property type="term" value="F:phosphorelay response regulator activity"/>
    <property type="evidence" value="ECO:0007669"/>
    <property type="project" value="InterPro"/>
</dbReference>
<dbReference type="InterPro" id="IPR001789">
    <property type="entry name" value="Sig_transdc_resp-reg_receiver"/>
</dbReference>
<name>A0AAW5KI75_9FIRM</name>
<comment type="function">
    <text evidence="4">May play the central regulatory role in sporulation. It may be an element of the effector pathway responsible for the activation of sporulation genes in response to nutritional stress. Spo0A may act in concert with spo0H (a sigma factor) to control the expression of some genes that are critical to the sporulation process.</text>
</comment>
<feature type="non-terminal residue" evidence="7">
    <location>
        <position position="94"/>
    </location>
</feature>
<evidence type="ECO:0000313" key="8">
    <source>
        <dbReference type="Proteomes" id="UP001205063"/>
    </source>
</evidence>
<proteinExistence type="predicted"/>
<dbReference type="Pfam" id="PF00072">
    <property type="entry name" value="Response_reg"/>
    <property type="match status" value="1"/>
</dbReference>
<keyword evidence="5" id="KW-0597">Phosphoprotein</keyword>
<dbReference type="GO" id="GO:0003677">
    <property type="term" value="F:DNA binding"/>
    <property type="evidence" value="ECO:0007669"/>
    <property type="project" value="InterPro"/>
</dbReference>